<keyword evidence="3" id="KW-1185">Reference proteome</keyword>
<reference evidence="2 3" key="1">
    <citation type="submission" date="2019-03" db="EMBL/GenBank/DDBJ databases">
        <title>Genomic Encyclopedia of Type Strains, Phase IV (KMG-IV): sequencing the most valuable type-strain genomes for metagenomic binning, comparative biology and taxonomic classification.</title>
        <authorList>
            <person name="Goeker M."/>
        </authorList>
    </citation>
    <scope>NUCLEOTIDE SEQUENCE [LARGE SCALE GENOMIC DNA]</scope>
    <source>
        <strain evidence="2 3">DSM 24455</strain>
    </source>
</reference>
<evidence type="ECO:0000313" key="3">
    <source>
        <dbReference type="Proteomes" id="UP000295325"/>
    </source>
</evidence>
<gene>
    <name evidence="2" type="ORF">EDD71_12910</name>
</gene>
<organism evidence="2 3">
    <name type="scientific">Fonticella tunisiensis</name>
    <dbReference type="NCBI Taxonomy" id="1096341"/>
    <lineage>
        <taxon>Bacteria</taxon>
        <taxon>Bacillati</taxon>
        <taxon>Bacillota</taxon>
        <taxon>Clostridia</taxon>
        <taxon>Eubacteriales</taxon>
        <taxon>Clostridiaceae</taxon>
        <taxon>Fonticella</taxon>
    </lineage>
</organism>
<dbReference type="Pfam" id="PF19912">
    <property type="entry name" value="DUF6385"/>
    <property type="match status" value="1"/>
</dbReference>
<comment type="caution">
    <text evidence="2">The sequence shown here is derived from an EMBL/GenBank/DDBJ whole genome shotgun (WGS) entry which is preliminary data.</text>
</comment>
<sequence length="116" mass="12891">MMAFVTFKEKTFNIDTTDDSYTTPAINTSKMKDGTFFVTNLSLLTDLNVKIQASADGITWVDDYSDLAPKAVAGPPVVYNPIAIAPLYFAKYYRLSLESDPPTEVKAAVKFVYQVF</sequence>
<dbReference type="Proteomes" id="UP000295325">
    <property type="component" value="Unassembled WGS sequence"/>
</dbReference>
<dbReference type="AlphaFoldDB" id="A0A4V3ERW8"/>
<dbReference type="EMBL" id="SOAZ01000029">
    <property type="protein sequence ID" value="TDT50395.1"/>
    <property type="molecule type" value="Genomic_DNA"/>
</dbReference>
<protein>
    <recommendedName>
        <fullName evidence="1">DUF6385 domain-containing protein</fullName>
    </recommendedName>
</protein>
<proteinExistence type="predicted"/>
<feature type="domain" description="DUF6385" evidence="1">
    <location>
        <begin position="27"/>
        <end position="112"/>
    </location>
</feature>
<accession>A0A4V3ERW8</accession>
<name>A0A4V3ERW8_9CLOT</name>
<evidence type="ECO:0000259" key="1">
    <source>
        <dbReference type="Pfam" id="PF19912"/>
    </source>
</evidence>
<evidence type="ECO:0000313" key="2">
    <source>
        <dbReference type="EMBL" id="TDT50395.1"/>
    </source>
</evidence>
<dbReference type="InterPro" id="IPR045965">
    <property type="entry name" value="DUF6385"/>
</dbReference>